<name>A0A4P2QS12_SORCE</name>
<dbReference type="AlphaFoldDB" id="A0A4P2QS12"/>
<evidence type="ECO:0000259" key="3">
    <source>
        <dbReference type="Pfam" id="PF22725"/>
    </source>
</evidence>
<feature type="domain" description="GFO/IDH/MocA-like oxidoreductase" evidence="3">
    <location>
        <begin position="140"/>
        <end position="242"/>
    </location>
</feature>
<dbReference type="EMBL" id="CP012672">
    <property type="protein sequence ID" value="AUX33010.1"/>
    <property type="molecule type" value="Genomic_DNA"/>
</dbReference>
<evidence type="ECO:0000259" key="1">
    <source>
        <dbReference type="Pfam" id="PF01408"/>
    </source>
</evidence>
<dbReference type="InterPro" id="IPR055170">
    <property type="entry name" value="GFO_IDH_MocA-like_dom"/>
</dbReference>
<accession>A0A4P2QS12</accession>
<dbReference type="GO" id="GO:0000166">
    <property type="term" value="F:nucleotide binding"/>
    <property type="evidence" value="ECO:0007669"/>
    <property type="project" value="InterPro"/>
</dbReference>
<dbReference type="SUPFAM" id="SSF51735">
    <property type="entry name" value="NAD(P)-binding Rossmann-fold domains"/>
    <property type="match status" value="1"/>
</dbReference>
<dbReference type="Pfam" id="PF22725">
    <property type="entry name" value="GFO_IDH_MocA_C3"/>
    <property type="match status" value="1"/>
</dbReference>
<dbReference type="InterPro" id="IPR054210">
    <property type="entry name" value="DUF6917"/>
</dbReference>
<feature type="domain" description="DUF6917" evidence="2">
    <location>
        <begin position="309"/>
        <end position="433"/>
    </location>
</feature>
<dbReference type="InterPro" id="IPR050463">
    <property type="entry name" value="Gfo/Idh/MocA_oxidrdct_glycsds"/>
</dbReference>
<evidence type="ECO:0000259" key="2">
    <source>
        <dbReference type="Pfam" id="PF21891"/>
    </source>
</evidence>
<dbReference type="PANTHER" id="PTHR43818:SF7">
    <property type="entry name" value="DEHYDROGENASE"/>
    <property type="match status" value="1"/>
</dbReference>
<feature type="domain" description="Gfo/Idh/MocA-like oxidoreductase N-terminal" evidence="1">
    <location>
        <begin position="3"/>
        <end position="119"/>
    </location>
</feature>
<proteinExistence type="predicted"/>
<dbReference type="InterPro" id="IPR036291">
    <property type="entry name" value="NAD(P)-bd_dom_sf"/>
</dbReference>
<dbReference type="Gene3D" id="3.40.50.720">
    <property type="entry name" value="NAD(P)-binding Rossmann-like Domain"/>
    <property type="match status" value="1"/>
</dbReference>
<dbReference type="PANTHER" id="PTHR43818">
    <property type="entry name" value="BCDNA.GH03377"/>
    <property type="match status" value="1"/>
</dbReference>
<dbReference type="Proteomes" id="UP000295497">
    <property type="component" value="Chromosome"/>
</dbReference>
<protein>
    <submittedName>
        <fullName evidence="4">Uncharacterized protein</fullName>
    </submittedName>
</protein>
<dbReference type="InterPro" id="IPR000683">
    <property type="entry name" value="Gfo/Idh/MocA-like_OxRdtase_N"/>
</dbReference>
<reference evidence="4 5" key="1">
    <citation type="submission" date="2015-09" db="EMBL/GenBank/DDBJ databases">
        <title>Sorangium comparison.</title>
        <authorList>
            <person name="Zaburannyi N."/>
            <person name="Bunk B."/>
            <person name="Overmann J."/>
            <person name="Mueller R."/>
        </authorList>
    </citation>
    <scope>NUCLEOTIDE SEQUENCE [LARGE SCALE GENOMIC DNA]</scope>
    <source>
        <strain evidence="4 5">So ce836</strain>
    </source>
</reference>
<dbReference type="Gene3D" id="3.30.360.10">
    <property type="entry name" value="Dihydrodipicolinate Reductase, domain 2"/>
    <property type="match status" value="1"/>
</dbReference>
<evidence type="ECO:0000313" key="4">
    <source>
        <dbReference type="EMBL" id="AUX33010.1"/>
    </source>
</evidence>
<dbReference type="Pfam" id="PF21891">
    <property type="entry name" value="DUF6917"/>
    <property type="match status" value="1"/>
</dbReference>
<sequence length="445" mass="48697">MTMRIGMIGMGVISKFYVAGFPRVDEAKLVAVCDLRKERVAPFEARGIDATLDYRELLARADIDAVIINVPNDEHYAICRDALAAGKHVCCEKPLTIRRADAERLVDQARAGGRTLFTAFHRRYNVNVVRALPQLADRSRIAAVTARYLERIEEHAGDDRWYLDSRRCGGGCLADNGPNVFDTLASFLGRLDVTRAAVERDGAGIDREADVDLVNEGGIPVHVRLDWAYPRGERKDIEVSLKSGERIAIDMLAGFDEFKGSLWHEYEEILRDFVATIRAGGCHGEDGLDAVRLVSDAYAAEGPSRAAQARKRAVPTTVVKLLQHKRSDRGFVLERHATRCVRAGEVHELVTTDQATAGPGDRVDRVGFLGFVEARAAGVIERGDLVVHGGTVIGRVLGFDACHFPNHYNVLVAAAAPLTAGELGLVVEDTVKFLPGEPSPEIEGR</sequence>
<evidence type="ECO:0000313" key="5">
    <source>
        <dbReference type="Proteomes" id="UP000295497"/>
    </source>
</evidence>
<organism evidence="4 5">
    <name type="scientific">Sorangium cellulosum</name>
    <name type="common">Polyangium cellulosum</name>
    <dbReference type="NCBI Taxonomy" id="56"/>
    <lineage>
        <taxon>Bacteria</taxon>
        <taxon>Pseudomonadati</taxon>
        <taxon>Myxococcota</taxon>
        <taxon>Polyangia</taxon>
        <taxon>Polyangiales</taxon>
        <taxon>Polyangiaceae</taxon>
        <taxon>Sorangium</taxon>
    </lineage>
</organism>
<gene>
    <name evidence="4" type="ORF">SOCE836_051620</name>
</gene>
<dbReference type="Pfam" id="PF01408">
    <property type="entry name" value="GFO_IDH_MocA"/>
    <property type="match status" value="1"/>
</dbReference>